<dbReference type="AlphaFoldDB" id="A0A6G8IH00"/>
<keyword evidence="1" id="KW-0472">Membrane</keyword>
<accession>A0A6G8IH00</accession>
<dbReference type="InterPro" id="IPR003399">
    <property type="entry name" value="Mce/MlaD"/>
</dbReference>
<gene>
    <name evidence="3" type="ORF">G9Q37_10130</name>
</gene>
<dbReference type="RefSeq" id="WP_166227079.1">
    <property type="nucleotide sequence ID" value="NZ_CP049989.1"/>
</dbReference>
<reference evidence="3 4" key="1">
    <citation type="submission" date="2020-03" db="EMBL/GenBank/DDBJ databases">
        <title>Hydrogenophaga sp. nov. isolated from cyanobacterial mat.</title>
        <authorList>
            <person name="Thorat V."/>
            <person name="Kirdat K."/>
            <person name="Tiwarekar B."/>
            <person name="Costa E.D."/>
            <person name="Yadav A."/>
        </authorList>
    </citation>
    <scope>NUCLEOTIDE SEQUENCE [LARGE SCALE GENOMIC DNA]</scope>
    <source>
        <strain evidence="3 4">BA0156</strain>
    </source>
</reference>
<evidence type="ECO:0000313" key="4">
    <source>
        <dbReference type="Proteomes" id="UP000503162"/>
    </source>
</evidence>
<keyword evidence="1" id="KW-1133">Transmembrane helix</keyword>
<evidence type="ECO:0000313" key="3">
    <source>
        <dbReference type="EMBL" id="QIM52477.1"/>
    </source>
</evidence>
<protein>
    <submittedName>
        <fullName evidence="3">MCE family protein</fullName>
    </submittedName>
</protein>
<feature type="domain" description="Mce/MlaD" evidence="2">
    <location>
        <begin position="56"/>
        <end position="121"/>
    </location>
</feature>
<evidence type="ECO:0000256" key="1">
    <source>
        <dbReference type="SAM" id="Phobius"/>
    </source>
</evidence>
<feature type="transmembrane region" description="Helical" evidence="1">
    <location>
        <begin position="28"/>
        <end position="48"/>
    </location>
</feature>
<dbReference type="PANTHER" id="PTHR33371:SF4">
    <property type="entry name" value="INTERMEMBRANE PHOSPHOLIPID TRANSPORT SYSTEM BINDING PROTEIN MLAD"/>
    <property type="match status" value="1"/>
</dbReference>
<keyword evidence="4" id="KW-1185">Reference proteome</keyword>
<dbReference type="PANTHER" id="PTHR33371">
    <property type="entry name" value="INTERMEMBRANE PHOSPHOLIPID TRANSPORT SYSTEM BINDING PROTEIN MLAD-RELATED"/>
    <property type="match status" value="1"/>
</dbReference>
<evidence type="ECO:0000259" key="2">
    <source>
        <dbReference type="Pfam" id="PF02470"/>
    </source>
</evidence>
<sequence length="344" mass="36306">MQPTERAPEPDEPLVPEPPPVRALEFKAALLMALTLLLVLGSTLYVLFARGAFDPTQRLVLIADDAEGVNVGLDMTFAGFPIGRVTRVELGADGNARILIDVAEKDAKWLRTSSIFTMERGLVGGTRIRAFSGVLDDPPLPPGAERTVLRGDVAAEIPQLTASVRALLDNLNAMTREGAAINRTLANLQATTDKLNGPHGALGVLVGNEADAKQLGEALARSNALIARADALAARLDGLVANADRQVFGQGAAPGEGSVVGDVRASVSQLNGLLQEARGSLQKLDAVLVEAQGVASNTRAATTDLGTLRADVESSLRKIDGLIDEVNRKWPFARDPRGSEIRLP</sequence>
<organism evidence="3 4">
    <name type="scientific">Hydrogenophaga crocea</name>
    <dbReference type="NCBI Taxonomy" id="2716225"/>
    <lineage>
        <taxon>Bacteria</taxon>
        <taxon>Pseudomonadati</taxon>
        <taxon>Pseudomonadota</taxon>
        <taxon>Betaproteobacteria</taxon>
        <taxon>Burkholderiales</taxon>
        <taxon>Comamonadaceae</taxon>
        <taxon>Hydrogenophaga</taxon>
    </lineage>
</organism>
<dbReference type="Pfam" id="PF02470">
    <property type="entry name" value="MlaD"/>
    <property type="match status" value="1"/>
</dbReference>
<keyword evidence="1" id="KW-0812">Transmembrane</keyword>
<dbReference type="EMBL" id="CP049989">
    <property type="protein sequence ID" value="QIM52477.1"/>
    <property type="molecule type" value="Genomic_DNA"/>
</dbReference>
<name>A0A6G8IH00_9BURK</name>
<dbReference type="KEGG" id="hcz:G9Q37_10130"/>
<proteinExistence type="predicted"/>
<dbReference type="InterPro" id="IPR052336">
    <property type="entry name" value="MlaD_Phospholipid_Transporter"/>
</dbReference>
<dbReference type="Proteomes" id="UP000503162">
    <property type="component" value="Chromosome"/>
</dbReference>